<dbReference type="Pfam" id="PF07859">
    <property type="entry name" value="Abhydrolase_3"/>
    <property type="match status" value="1"/>
</dbReference>
<dbReference type="OrthoDB" id="8185227at2759"/>
<dbReference type="PANTHER" id="PTHR31180:SF2">
    <property type="entry name" value="CILIA- AND FLAGELLA-ASSOCIATED PROTEIN 107"/>
    <property type="match status" value="1"/>
</dbReference>
<dbReference type="GO" id="GO:0016787">
    <property type="term" value="F:hydrolase activity"/>
    <property type="evidence" value="ECO:0007669"/>
    <property type="project" value="InterPro"/>
</dbReference>
<dbReference type="SUPFAM" id="SSF53474">
    <property type="entry name" value="alpha/beta-Hydrolases"/>
    <property type="match status" value="1"/>
</dbReference>
<feature type="region of interest" description="Disordered" evidence="9">
    <location>
        <begin position="299"/>
        <end position="345"/>
    </location>
</feature>
<dbReference type="InterPro" id="IPR029058">
    <property type="entry name" value="AB_hydrolase_fold"/>
</dbReference>
<dbReference type="AlphaFoldDB" id="A0A6I9YRJ1"/>
<dbReference type="InterPro" id="IPR054709">
    <property type="entry name" value="CFAP107"/>
</dbReference>
<evidence type="ECO:0000256" key="8">
    <source>
        <dbReference type="ARBA" id="ARBA00046435"/>
    </source>
</evidence>
<name>A0A6I9YRJ1_9SAUR</name>
<keyword evidence="3" id="KW-0282">Flagellum</keyword>
<gene>
    <name evidence="12" type="primary">LOC106553033</name>
</gene>
<organism evidence="11 12">
    <name type="scientific">Thamnophis sirtalis</name>
    <dbReference type="NCBI Taxonomy" id="35019"/>
    <lineage>
        <taxon>Eukaryota</taxon>
        <taxon>Metazoa</taxon>
        <taxon>Chordata</taxon>
        <taxon>Craniata</taxon>
        <taxon>Vertebrata</taxon>
        <taxon>Euteleostomi</taxon>
        <taxon>Lepidosauria</taxon>
        <taxon>Squamata</taxon>
        <taxon>Bifurcata</taxon>
        <taxon>Unidentata</taxon>
        <taxon>Episquamata</taxon>
        <taxon>Toxicofera</taxon>
        <taxon>Serpentes</taxon>
        <taxon>Colubroidea</taxon>
        <taxon>Colubridae</taxon>
        <taxon>Natricinae</taxon>
        <taxon>Thamnophis</taxon>
    </lineage>
</organism>
<keyword evidence="4" id="KW-0969">Cilium</keyword>
<evidence type="ECO:0000256" key="1">
    <source>
        <dbReference type="ARBA" id="ARBA00004611"/>
    </source>
</evidence>
<comment type="subunit">
    <text evidence="8">Microtubule inner protein component of sperm flagellar doublet microtubules.</text>
</comment>
<dbReference type="Proteomes" id="UP000504617">
    <property type="component" value="Unplaced"/>
</dbReference>
<evidence type="ECO:0000256" key="6">
    <source>
        <dbReference type="ARBA" id="ARBA00023273"/>
    </source>
</evidence>
<sequence>MSSRIVTVIVPMTPHRDYPGLGRVLENLRLCSQLQFVRFVRNAWTRRRDAALRIQDAAFQGVPVRLYLPKAPAAVGPRTGIVYFHGGGWLFGSRGSQEHLCCYLARESGSVVVSVGYRLAPEHRHPAQLNDCLAASTHFLKVAEDYGVDSSWVILAGNEAGGNLAARVCQILASRPGPTKFVRENEGTGLSTFKQDFVPFPTGAPDRTVMRRLMKRLEGLPRKYILTHCEEPRHQHLVSQYEDQYNRHGHNPHLPPLRKWDRHKLAWTPEKSDYPLVEPPTSYGLLEHLMETWHRKEPGVGESTYHSSYPKPPASAYAPRQRPDARRILQQSRKQWLPRSLDAPA</sequence>
<reference evidence="12" key="1">
    <citation type="submission" date="2025-08" db="UniProtKB">
        <authorList>
            <consortium name="RefSeq"/>
        </authorList>
    </citation>
    <scope>IDENTIFICATION</scope>
    <source>
        <tissue evidence="12">Skeletal muscle</tissue>
    </source>
</reference>
<keyword evidence="6" id="KW-0966">Cell projection</keyword>
<evidence type="ECO:0000256" key="4">
    <source>
        <dbReference type="ARBA" id="ARBA00023069"/>
    </source>
</evidence>
<dbReference type="InterPro" id="IPR037662">
    <property type="entry name" value="CFAP68/107"/>
</dbReference>
<dbReference type="Pfam" id="PF22595">
    <property type="entry name" value="CFAP107"/>
    <property type="match status" value="1"/>
</dbReference>
<keyword evidence="2" id="KW-0963">Cytoplasm</keyword>
<accession>A0A6I9YRJ1</accession>
<proteinExistence type="predicted"/>
<feature type="domain" description="Alpha/beta hydrolase fold-3" evidence="10">
    <location>
        <begin position="81"/>
        <end position="176"/>
    </location>
</feature>
<feature type="compositionally biased region" description="Low complexity" evidence="9">
    <location>
        <begin position="305"/>
        <end position="319"/>
    </location>
</feature>
<protein>
    <submittedName>
        <fullName evidence="12">Uncharacterized protein C1orf158 homolog</fullName>
    </submittedName>
</protein>
<keyword evidence="11" id="KW-1185">Reference proteome</keyword>
<keyword evidence="5" id="KW-0206">Cytoskeleton</keyword>
<dbReference type="GO" id="GO:0030317">
    <property type="term" value="P:flagellated sperm motility"/>
    <property type="evidence" value="ECO:0007669"/>
    <property type="project" value="InterPro"/>
</dbReference>
<dbReference type="RefSeq" id="XP_013926927.1">
    <property type="nucleotide sequence ID" value="XM_014071452.1"/>
</dbReference>
<evidence type="ECO:0000256" key="7">
    <source>
        <dbReference type="ARBA" id="ARBA00035003"/>
    </source>
</evidence>
<dbReference type="PANTHER" id="PTHR31180">
    <property type="entry name" value="CILIA- AND FLAGELLA-ASSOCIATED PROTEIN 107-RELATED"/>
    <property type="match status" value="1"/>
</dbReference>
<evidence type="ECO:0000313" key="11">
    <source>
        <dbReference type="Proteomes" id="UP000504617"/>
    </source>
</evidence>
<dbReference type="Gene3D" id="3.40.50.1820">
    <property type="entry name" value="alpha/beta hydrolase"/>
    <property type="match status" value="1"/>
</dbReference>
<dbReference type="CTD" id="93190"/>
<dbReference type="KEGG" id="tsr:106553033"/>
<evidence type="ECO:0000256" key="2">
    <source>
        <dbReference type="ARBA" id="ARBA00022490"/>
    </source>
</evidence>
<evidence type="ECO:0000256" key="5">
    <source>
        <dbReference type="ARBA" id="ARBA00023212"/>
    </source>
</evidence>
<evidence type="ECO:0000256" key="9">
    <source>
        <dbReference type="SAM" id="MobiDB-lite"/>
    </source>
</evidence>
<dbReference type="GeneID" id="106553033"/>
<evidence type="ECO:0000256" key="3">
    <source>
        <dbReference type="ARBA" id="ARBA00022846"/>
    </source>
</evidence>
<comment type="subcellular location">
    <subcellularLocation>
        <location evidence="1">Cytoplasm</location>
        <location evidence="1">Cytoskeleton</location>
        <location evidence="1">Flagellum axoneme</location>
    </subcellularLocation>
</comment>
<dbReference type="GO" id="GO:0005879">
    <property type="term" value="C:axonemal microtubule"/>
    <property type="evidence" value="ECO:0007669"/>
    <property type="project" value="TreeGrafter"/>
</dbReference>
<evidence type="ECO:0000313" key="12">
    <source>
        <dbReference type="RefSeq" id="XP_013926927.1"/>
    </source>
</evidence>
<comment type="function">
    <text evidence="7">Microtubule inner protein (MIP) part of the dynein-decorated doublet microtubules (DMTs) in cilia axoneme, which is required for motile cilia beating.</text>
</comment>
<dbReference type="InterPro" id="IPR013094">
    <property type="entry name" value="AB_hydrolase_3"/>
</dbReference>
<evidence type="ECO:0000259" key="10">
    <source>
        <dbReference type="Pfam" id="PF07859"/>
    </source>
</evidence>